<evidence type="ECO:0000256" key="5">
    <source>
        <dbReference type="ARBA" id="ARBA00022989"/>
    </source>
</evidence>
<name>A0AAD8E6D3_DIPPU</name>
<dbReference type="Proteomes" id="UP001233999">
    <property type="component" value="Unassembled WGS sequence"/>
</dbReference>
<feature type="non-terminal residue" evidence="8">
    <location>
        <position position="287"/>
    </location>
</feature>
<dbReference type="PANTHER" id="PTHR11923:SF93">
    <property type="entry name" value="GH07959P-RELATED"/>
    <property type="match status" value="1"/>
</dbReference>
<proteinExistence type="inferred from homology"/>
<evidence type="ECO:0000256" key="4">
    <source>
        <dbReference type="ARBA" id="ARBA00022692"/>
    </source>
</evidence>
<dbReference type="Pfam" id="PF01130">
    <property type="entry name" value="CD36"/>
    <property type="match status" value="1"/>
</dbReference>
<feature type="non-terminal residue" evidence="8">
    <location>
        <position position="1"/>
    </location>
</feature>
<keyword evidence="4" id="KW-0812">Transmembrane</keyword>
<evidence type="ECO:0000256" key="7">
    <source>
        <dbReference type="ARBA" id="ARBA00023180"/>
    </source>
</evidence>
<gene>
    <name evidence="8" type="ORF">L9F63_005291</name>
</gene>
<keyword evidence="6" id="KW-0472">Membrane</keyword>
<dbReference type="PANTHER" id="PTHR11923">
    <property type="entry name" value="SCAVENGER RECEPTOR CLASS B TYPE-1 SR-B1"/>
    <property type="match status" value="1"/>
</dbReference>
<evidence type="ECO:0000256" key="1">
    <source>
        <dbReference type="ARBA" id="ARBA00004236"/>
    </source>
</evidence>
<evidence type="ECO:0000256" key="2">
    <source>
        <dbReference type="ARBA" id="ARBA00010532"/>
    </source>
</evidence>
<evidence type="ECO:0000256" key="3">
    <source>
        <dbReference type="ARBA" id="ARBA00022475"/>
    </source>
</evidence>
<evidence type="ECO:0000256" key="6">
    <source>
        <dbReference type="ARBA" id="ARBA00023136"/>
    </source>
</evidence>
<dbReference type="EMBL" id="JASPKZ010008876">
    <property type="protein sequence ID" value="KAJ9578471.1"/>
    <property type="molecule type" value="Genomic_DNA"/>
</dbReference>
<keyword evidence="3" id="KW-1003">Cell membrane</keyword>
<protein>
    <submittedName>
        <fullName evidence="8">Uncharacterized protein</fullName>
    </submittedName>
</protein>
<comment type="subcellular location">
    <subcellularLocation>
        <location evidence="1">Cell membrane</location>
    </subcellularLocation>
</comment>
<evidence type="ECO:0000313" key="8">
    <source>
        <dbReference type="EMBL" id="KAJ9578471.1"/>
    </source>
</evidence>
<reference evidence="8" key="1">
    <citation type="journal article" date="2023" name="IScience">
        <title>Live-bearing cockroach genome reveals convergent evolutionary mechanisms linked to viviparity in insects and beyond.</title>
        <authorList>
            <person name="Fouks B."/>
            <person name="Harrison M.C."/>
            <person name="Mikhailova A.A."/>
            <person name="Marchal E."/>
            <person name="English S."/>
            <person name="Carruthers M."/>
            <person name="Jennings E.C."/>
            <person name="Chiamaka E.L."/>
            <person name="Frigard R.A."/>
            <person name="Pippel M."/>
            <person name="Attardo G.M."/>
            <person name="Benoit J.B."/>
            <person name="Bornberg-Bauer E."/>
            <person name="Tobe S.S."/>
        </authorList>
    </citation>
    <scope>NUCLEOTIDE SEQUENCE</scope>
    <source>
        <strain evidence="8">Stay&amp;Tobe</strain>
    </source>
</reference>
<sequence>EVHEKVNITWNDNNTVTYKQVKRWYFDPENSKGSLKDNVTMLNVLPVAATYVSRYWSNFLVYPLAAALKVVEKTVWITKTVQEHLFDGYTDPLLSIATSLPGFSVMKLPADKIGFFYGRNGSADYEGAFNMDTGAENSSRFGRLKHWNYRNYSTYYKDECSDLDGSAGDFFPSKLTRDVTWSMFAPDICRTVSFEYSEDAEVNGIAGYKFIPTKKLFDNGTLYPEAHCNCGGDCLPSGVLNVSTCRHGAPGFVSYPHFLEADPYYINSVKGLKPDPEKHSFQVIVEP</sequence>
<evidence type="ECO:0000313" key="9">
    <source>
        <dbReference type="Proteomes" id="UP001233999"/>
    </source>
</evidence>
<comment type="caution">
    <text evidence="8">The sequence shown here is derived from an EMBL/GenBank/DDBJ whole genome shotgun (WGS) entry which is preliminary data.</text>
</comment>
<reference evidence="8" key="2">
    <citation type="submission" date="2023-05" db="EMBL/GenBank/DDBJ databases">
        <authorList>
            <person name="Fouks B."/>
        </authorList>
    </citation>
    <scope>NUCLEOTIDE SEQUENCE</scope>
    <source>
        <strain evidence="8">Stay&amp;Tobe</strain>
        <tissue evidence="8">Testes</tissue>
    </source>
</reference>
<dbReference type="GO" id="GO:0005044">
    <property type="term" value="F:scavenger receptor activity"/>
    <property type="evidence" value="ECO:0007669"/>
    <property type="project" value="TreeGrafter"/>
</dbReference>
<keyword evidence="5" id="KW-1133">Transmembrane helix</keyword>
<keyword evidence="9" id="KW-1185">Reference proteome</keyword>
<dbReference type="GO" id="GO:0005886">
    <property type="term" value="C:plasma membrane"/>
    <property type="evidence" value="ECO:0007669"/>
    <property type="project" value="UniProtKB-SubCell"/>
</dbReference>
<dbReference type="InterPro" id="IPR002159">
    <property type="entry name" value="CD36_fam"/>
</dbReference>
<dbReference type="AlphaFoldDB" id="A0AAD8E6D3"/>
<accession>A0AAD8E6D3</accession>
<comment type="similarity">
    <text evidence="2">Belongs to the CD36 family.</text>
</comment>
<organism evidence="8 9">
    <name type="scientific">Diploptera punctata</name>
    <name type="common">Pacific beetle cockroach</name>
    <dbReference type="NCBI Taxonomy" id="6984"/>
    <lineage>
        <taxon>Eukaryota</taxon>
        <taxon>Metazoa</taxon>
        <taxon>Ecdysozoa</taxon>
        <taxon>Arthropoda</taxon>
        <taxon>Hexapoda</taxon>
        <taxon>Insecta</taxon>
        <taxon>Pterygota</taxon>
        <taxon>Neoptera</taxon>
        <taxon>Polyneoptera</taxon>
        <taxon>Dictyoptera</taxon>
        <taxon>Blattodea</taxon>
        <taxon>Blaberoidea</taxon>
        <taxon>Blaberidae</taxon>
        <taxon>Diplopterinae</taxon>
        <taxon>Diploptera</taxon>
    </lineage>
</organism>
<dbReference type="PRINTS" id="PR01609">
    <property type="entry name" value="CD36FAMILY"/>
</dbReference>
<dbReference type="GO" id="GO:0005737">
    <property type="term" value="C:cytoplasm"/>
    <property type="evidence" value="ECO:0007669"/>
    <property type="project" value="TreeGrafter"/>
</dbReference>
<keyword evidence="7" id="KW-0325">Glycoprotein</keyword>